<feature type="transmembrane region" description="Helical" evidence="1">
    <location>
        <begin position="123"/>
        <end position="141"/>
    </location>
</feature>
<dbReference type="Proteomes" id="UP001213691">
    <property type="component" value="Unassembled WGS sequence"/>
</dbReference>
<feature type="transmembrane region" description="Helical" evidence="1">
    <location>
        <begin position="236"/>
        <end position="255"/>
    </location>
</feature>
<keyword evidence="4" id="KW-1185">Reference proteome</keyword>
<evidence type="ECO:0000313" key="4">
    <source>
        <dbReference type="Proteomes" id="UP001213691"/>
    </source>
</evidence>
<dbReference type="PANTHER" id="PTHR22911">
    <property type="entry name" value="ACYL-MALONYL CONDENSING ENZYME-RELATED"/>
    <property type="match status" value="1"/>
</dbReference>
<feature type="transmembrane region" description="Helical" evidence="1">
    <location>
        <begin position="147"/>
        <end position="165"/>
    </location>
</feature>
<dbReference type="InterPro" id="IPR000620">
    <property type="entry name" value="EamA_dom"/>
</dbReference>
<protein>
    <submittedName>
        <fullName evidence="3">DMT family transporter</fullName>
    </submittedName>
</protein>
<feature type="transmembrane region" description="Helical" evidence="1">
    <location>
        <begin position="261"/>
        <end position="278"/>
    </location>
</feature>
<feature type="transmembrane region" description="Helical" evidence="1">
    <location>
        <begin position="177"/>
        <end position="196"/>
    </location>
</feature>
<comment type="caution">
    <text evidence="3">The sequence shown here is derived from an EMBL/GenBank/DDBJ whole genome shotgun (WGS) entry which is preliminary data.</text>
</comment>
<dbReference type="Gene3D" id="1.10.3730.20">
    <property type="match status" value="1"/>
</dbReference>
<feature type="transmembrane region" description="Helical" evidence="1">
    <location>
        <begin position="95"/>
        <end position="114"/>
    </location>
</feature>
<feature type="transmembrane region" description="Helical" evidence="1">
    <location>
        <begin position="65"/>
        <end position="89"/>
    </location>
</feature>
<organism evidence="3 4">
    <name type="scientific">Shewanella metallivivens</name>
    <dbReference type="NCBI Taxonomy" id="2872342"/>
    <lineage>
        <taxon>Bacteria</taxon>
        <taxon>Pseudomonadati</taxon>
        <taxon>Pseudomonadota</taxon>
        <taxon>Gammaproteobacteria</taxon>
        <taxon>Alteromonadales</taxon>
        <taxon>Shewanellaceae</taxon>
        <taxon>Shewanella</taxon>
    </lineage>
</organism>
<evidence type="ECO:0000259" key="2">
    <source>
        <dbReference type="Pfam" id="PF00892"/>
    </source>
</evidence>
<reference evidence="3 4" key="1">
    <citation type="submission" date="2023-02" db="EMBL/GenBank/DDBJ databases">
        <title>Genome sequence of Shewanella metallivivens ER-Te-42B-Light, sp. nov., enriched from sulfide tube worms (Riftia pachyptila) isolated from Explorer Ridge in the Pacific Ocean.</title>
        <authorList>
            <person name="Maltman C."/>
            <person name="Kuzyk S.B."/>
            <person name="Kyndt J.A."/>
            <person name="Yurkov V."/>
        </authorList>
    </citation>
    <scope>NUCLEOTIDE SEQUENCE [LARGE SCALE GENOMIC DNA]</scope>
    <source>
        <strain evidence="3 4">ER-Te-42B-Light</strain>
    </source>
</reference>
<dbReference type="EMBL" id="JAQQPZ010000013">
    <property type="protein sequence ID" value="MDD8060833.1"/>
    <property type="molecule type" value="Genomic_DNA"/>
</dbReference>
<evidence type="ECO:0000256" key="1">
    <source>
        <dbReference type="SAM" id="Phobius"/>
    </source>
</evidence>
<feature type="transmembrane region" description="Helical" evidence="1">
    <location>
        <begin position="36"/>
        <end position="53"/>
    </location>
</feature>
<accession>A0ABT5TQE9</accession>
<evidence type="ECO:0000313" key="3">
    <source>
        <dbReference type="EMBL" id="MDD8060833.1"/>
    </source>
</evidence>
<feature type="transmembrane region" description="Helical" evidence="1">
    <location>
        <begin position="202"/>
        <end position="224"/>
    </location>
</feature>
<feature type="domain" description="EamA" evidence="2">
    <location>
        <begin position="149"/>
        <end position="273"/>
    </location>
</feature>
<keyword evidence="1" id="KW-0472">Membrane</keyword>
<keyword evidence="1" id="KW-1133">Transmembrane helix</keyword>
<gene>
    <name evidence="3" type="ORF">PQR79_17340</name>
</gene>
<dbReference type="RefSeq" id="WP_238104766.1">
    <property type="nucleotide sequence ID" value="NZ_JAQQPZ010000013.1"/>
</dbReference>
<dbReference type="Pfam" id="PF00892">
    <property type="entry name" value="EamA"/>
    <property type="match status" value="2"/>
</dbReference>
<dbReference type="PANTHER" id="PTHR22911:SF135">
    <property type="entry name" value="BLR4310 PROTEIN"/>
    <property type="match status" value="1"/>
</dbReference>
<keyword evidence="1" id="KW-0812">Transmembrane</keyword>
<name>A0ABT5TQE9_9GAMM</name>
<dbReference type="InterPro" id="IPR037185">
    <property type="entry name" value="EmrE-like"/>
</dbReference>
<dbReference type="SUPFAM" id="SSF103481">
    <property type="entry name" value="Multidrug resistance efflux transporter EmrE"/>
    <property type="match status" value="2"/>
</dbReference>
<sequence length="294" mass="31125">MNNTKGSLYMVVAMAAFAIEDMLIKSAAETTALGQILALFGLGGMLIFIFLTWRKGQKILHPAILTAPILIRALCEVIGRFSFALAITLTPLSSASAILQATPLIAMIGAALLFGEHVGVKRWLAVLVGFIGVLMIIRPGLAGFEANSLLAVIATLGFAGRDLATRAAPPVLSNMQLGVYGFFVLIPAGIAIQLYQNEPTQLNAITSLQIIGAIIFGVAAYNALTIAMRAGDVSVIAPFRYTRLLFALALGIFIFGESPDIMTLLGSLLVVISGVYTLSQTRKKVSSRVVNSEA</sequence>
<feature type="domain" description="EamA" evidence="2">
    <location>
        <begin position="5"/>
        <end position="137"/>
    </location>
</feature>
<proteinExistence type="predicted"/>